<dbReference type="Proteomes" id="UP000001137">
    <property type="component" value="Chromosome"/>
</dbReference>
<name>A8M9V0_CALMQ</name>
<organism evidence="1 2">
    <name type="scientific">Caldivirga maquilingensis (strain ATCC 700844 / DSM 13496 / JCM 10307 / IC-167)</name>
    <dbReference type="NCBI Taxonomy" id="397948"/>
    <lineage>
        <taxon>Archaea</taxon>
        <taxon>Thermoproteota</taxon>
        <taxon>Thermoprotei</taxon>
        <taxon>Thermoproteales</taxon>
        <taxon>Thermoproteaceae</taxon>
        <taxon>Caldivirga</taxon>
    </lineage>
</organism>
<dbReference type="AlphaFoldDB" id="A8M9V0"/>
<sequence length="134" mass="15168">MPIDFMKFYNAKTAVDDIRSDVEQLSKVLSYIDSELSTVRRLIKGERRLMAKGGGGSYEYIRFTYFNYVIDVHVTPPLFELNALMSTIRDKLMMISNSLNKAISVIEKMGDDVKNLGLIGVIIEDGETKLLLIP</sequence>
<evidence type="ECO:0000313" key="2">
    <source>
        <dbReference type="Proteomes" id="UP000001137"/>
    </source>
</evidence>
<proteinExistence type="predicted"/>
<evidence type="ECO:0000313" key="1">
    <source>
        <dbReference type="EMBL" id="ABW02421.1"/>
    </source>
</evidence>
<dbReference type="RefSeq" id="WP_012186640.1">
    <property type="nucleotide sequence ID" value="NC_009954.1"/>
</dbReference>
<dbReference type="OrthoDB" id="376962at2157"/>
<keyword evidence="2" id="KW-1185">Reference proteome</keyword>
<protein>
    <submittedName>
        <fullName evidence="1">Uncharacterized protein</fullName>
    </submittedName>
</protein>
<dbReference type="KEGG" id="cma:Cmaq_1598"/>
<dbReference type="EMBL" id="CP000852">
    <property type="protein sequence ID" value="ABW02421.1"/>
    <property type="molecule type" value="Genomic_DNA"/>
</dbReference>
<dbReference type="STRING" id="397948.Cmaq_1598"/>
<dbReference type="HOGENOM" id="CLU_1891313_0_0_2"/>
<dbReference type="GeneID" id="5710418"/>
<reference evidence="1 2" key="1">
    <citation type="submission" date="2007-10" db="EMBL/GenBank/DDBJ databases">
        <title>Complete sequence of Caldivirga maquilingensis IC-167.</title>
        <authorList>
            <consortium name="US DOE Joint Genome Institute"/>
            <person name="Copeland A."/>
            <person name="Lucas S."/>
            <person name="Lapidus A."/>
            <person name="Barry K."/>
            <person name="Glavina del Rio T."/>
            <person name="Dalin E."/>
            <person name="Tice H."/>
            <person name="Pitluck S."/>
            <person name="Saunders E."/>
            <person name="Brettin T."/>
            <person name="Bruce D."/>
            <person name="Detter J.C."/>
            <person name="Han C."/>
            <person name="Schmutz J."/>
            <person name="Larimer F."/>
            <person name="Land M."/>
            <person name="Hauser L."/>
            <person name="Kyrpides N."/>
            <person name="Ivanova N."/>
            <person name="Biddle J.F."/>
            <person name="Zhang Z."/>
            <person name="Fitz-Gibbon S.T."/>
            <person name="Lowe T.M."/>
            <person name="Saltikov C."/>
            <person name="House C.H."/>
            <person name="Richardson P."/>
        </authorList>
    </citation>
    <scope>NUCLEOTIDE SEQUENCE [LARGE SCALE GENOMIC DNA]</scope>
    <source>
        <strain evidence="2">ATCC 700844 / DSM 13496 / JCM 10307 / IC-167</strain>
    </source>
</reference>
<gene>
    <name evidence="1" type="ordered locus">Cmaq_1598</name>
</gene>
<accession>A8M9V0</accession>